<reference evidence="2 3" key="1">
    <citation type="submission" date="2023-08" db="EMBL/GenBank/DDBJ databases">
        <authorList>
            <person name="Roldan D.M."/>
            <person name="Menes R.J."/>
        </authorList>
    </citation>
    <scope>NUCLEOTIDE SEQUENCE [LARGE SCALE GENOMIC DNA]</scope>
    <source>
        <strain evidence="2 3">CCM 2812</strain>
    </source>
</reference>
<dbReference type="Pfam" id="PF13579">
    <property type="entry name" value="Glyco_trans_4_4"/>
    <property type="match status" value="1"/>
</dbReference>
<evidence type="ECO:0000259" key="1">
    <source>
        <dbReference type="Pfam" id="PF13579"/>
    </source>
</evidence>
<dbReference type="SUPFAM" id="SSF53756">
    <property type="entry name" value="UDP-Glycosyltransferase/glycogen phosphorylase"/>
    <property type="match status" value="1"/>
</dbReference>
<dbReference type="CDD" id="cd03808">
    <property type="entry name" value="GT4_CapM-like"/>
    <property type="match status" value="1"/>
</dbReference>
<dbReference type="RefSeq" id="WP_305748405.1">
    <property type="nucleotide sequence ID" value="NZ_JAUZEE010000002.1"/>
</dbReference>
<evidence type="ECO:0000313" key="2">
    <source>
        <dbReference type="EMBL" id="MDP4299848.1"/>
    </source>
</evidence>
<keyword evidence="3" id="KW-1185">Reference proteome</keyword>
<accession>A0ABT9G041</accession>
<comment type="caution">
    <text evidence="2">The sequence shown here is derived from an EMBL/GenBank/DDBJ whole genome shotgun (WGS) entry which is preliminary data.</text>
</comment>
<dbReference type="PANTHER" id="PTHR12526">
    <property type="entry name" value="GLYCOSYLTRANSFERASE"/>
    <property type="match status" value="1"/>
</dbReference>
<sequence length="395" mass="43201">MSAPRPRSICYVINNVAFFASHRLPIATAAQARGHHVRLLTGHGGSEAMESEGERRVDAAGIERMRVDFTADGMNPLKELRGVLQIARWFWKLRPELVHCASPKGVLYGGLASRIVPPHALVISVSGMGYAFTPGARTSLKRQLIGGLYKVLSRLAYGHRNKRVVVQNMDDERYVVEVGWARADEVIRIPGSGIDLDLFVQAPIERKQDLVVLPARLLADKGVHEFVAACRRLREACPGWRFMLAGSADYQNPSAISRDQAQAWHDEGVIEWAGHVADMPGLLAQTSIVCLPSYREGMPKSLLEAAAAGCAVITTDTTGCREAIIPGETGDLVPARDADALADALLQLIRDPARRHRYGVAGRQLAIDRFSIESVIATTLATYSDLCRHESTDAR</sequence>
<dbReference type="Proteomes" id="UP001235760">
    <property type="component" value="Unassembled WGS sequence"/>
</dbReference>
<protein>
    <submittedName>
        <fullName evidence="2">Glycosyltransferase family 4 protein</fullName>
    </submittedName>
</protein>
<name>A0ABT9G041_LEPDI</name>
<dbReference type="PANTHER" id="PTHR12526:SF638">
    <property type="entry name" value="SPORE COAT PROTEIN SA"/>
    <property type="match status" value="1"/>
</dbReference>
<evidence type="ECO:0000313" key="3">
    <source>
        <dbReference type="Proteomes" id="UP001235760"/>
    </source>
</evidence>
<feature type="domain" description="Glycosyltransferase subfamily 4-like N-terminal" evidence="1">
    <location>
        <begin position="26"/>
        <end position="190"/>
    </location>
</feature>
<dbReference type="Pfam" id="PF13692">
    <property type="entry name" value="Glyco_trans_1_4"/>
    <property type="match status" value="1"/>
</dbReference>
<dbReference type="Gene3D" id="3.40.50.2000">
    <property type="entry name" value="Glycogen Phosphorylase B"/>
    <property type="match status" value="2"/>
</dbReference>
<dbReference type="InterPro" id="IPR028098">
    <property type="entry name" value="Glyco_trans_4-like_N"/>
</dbReference>
<dbReference type="EMBL" id="JAUZEE010000002">
    <property type="protein sequence ID" value="MDP4299848.1"/>
    <property type="molecule type" value="Genomic_DNA"/>
</dbReference>
<proteinExistence type="predicted"/>
<organism evidence="2 3">
    <name type="scientific">Leptothrix discophora</name>
    <dbReference type="NCBI Taxonomy" id="89"/>
    <lineage>
        <taxon>Bacteria</taxon>
        <taxon>Pseudomonadati</taxon>
        <taxon>Pseudomonadota</taxon>
        <taxon>Betaproteobacteria</taxon>
        <taxon>Burkholderiales</taxon>
        <taxon>Sphaerotilaceae</taxon>
        <taxon>Leptothrix</taxon>
    </lineage>
</organism>
<gene>
    <name evidence="2" type="ORF">Q8X39_04325</name>
</gene>